<proteinExistence type="predicted"/>
<protein>
    <submittedName>
        <fullName evidence="2">Protein YgfX</fullName>
    </submittedName>
</protein>
<evidence type="ECO:0000313" key="2">
    <source>
        <dbReference type="EMBL" id="WRS38621.1"/>
    </source>
</evidence>
<dbReference type="Pfam" id="PF07254">
    <property type="entry name" value="Cpta_toxin"/>
    <property type="match status" value="1"/>
</dbReference>
<keyword evidence="1" id="KW-0472">Membrane</keyword>
<dbReference type="EMBL" id="CP141769">
    <property type="protein sequence ID" value="WRS38621.1"/>
    <property type="molecule type" value="Genomic_DNA"/>
</dbReference>
<keyword evidence="1" id="KW-1133">Transmembrane helix</keyword>
<organism evidence="2 3">
    <name type="scientific">Thiobacillus sedimenti</name>
    <dbReference type="NCBI Taxonomy" id="3110231"/>
    <lineage>
        <taxon>Bacteria</taxon>
        <taxon>Pseudomonadati</taxon>
        <taxon>Pseudomonadota</taxon>
        <taxon>Betaproteobacteria</taxon>
        <taxon>Nitrosomonadales</taxon>
        <taxon>Thiobacillaceae</taxon>
        <taxon>Thiobacillus</taxon>
    </lineage>
</organism>
<accession>A0ABZ1CIC4</accession>
<keyword evidence="1" id="KW-0812">Transmembrane</keyword>
<dbReference type="Proteomes" id="UP001334732">
    <property type="component" value="Chromosome"/>
</dbReference>
<dbReference type="InterPro" id="IPR009883">
    <property type="entry name" value="YgfX"/>
</dbReference>
<name>A0ABZ1CIC4_9PROT</name>
<keyword evidence="3" id="KW-1185">Reference proteome</keyword>
<reference evidence="2 3" key="1">
    <citation type="submission" date="2023-12" db="EMBL/GenBank/DDBJ databases">
        <title>Thiobacillus sedimentum sp. nov., a chemolithoautotrophic sulfur-oxidizing bacterium isolated from freshwater sediment.</title>
        <authorList>
            <person name="Luo J."/>
            <person name="Dai C."/>
        </authorList>
    </citation>
    <scope>NUCLEOTIDE SEQUENCE [LARGE SCALE GENOMIC DNA]</scope>
    <source>
        <strain evidence="2 3">SCUT-2</strain>
    </source>
</reference>
<evidence type="ECO:0000256" key="1">
    <source>
        <dbReference type="SAM" id="Phobius"/>
    </source>
</evidence>
<evidence type="ECO:0000313" key="3">
    <source>
        <dbReference type="Proteomes" id="UP001334732"/>
    </source>
</evidence>
<feature type="transmembrane region" description="Helical" evidence="1">
    <location>
        <begin position="39"/>
        <end position="56"/>
    </location>
</feature>
<sequence>MYTLTRTIELKPSRLLGVLLAAATGVALAAIAIADLPVGIGLALALGAPGLAVWSWRRATQPVSLRLASDGRLQSLDAAGEWRDAEVLHDSFVSPALIVLCYRPAGGAARTLTLLSDSADGDALRRLRVSLRWTRRTRSDTSSRDAG</sequence>
<dbReference type="RefSeq" id="WP_324779153.1">
    <property type="nucleotide sequence ID" value="NZ_CP141769.1"/>
</dbReference>
<gene>
    <name evidence="2" type="ORF">VA613_11490</name>
</gene>